<protein>
    <submittedName>
        <fullName evidence="1">Uncharacterized protein</fullName>
    </submittedName>
</protein>
<proteinExistence type="predicted"/>
<dbReference type="RefSeq" id="WP_007201855.1">
    <property type="nucleotide sequence ID" value="NZ_AKKV01000024.1"/>
</dbReference>
<evidence type="ECO:0000313" key="1">
    <source>
        <dbReference type="EMBL" id="EIT85923.1"/>
    </source>
</evidence>
<dbReference type="AlphaFoldDB" id="I8UGG7"/>
<reference evidence="1 2" key="1">
    <citation type="journal article" date="2012" name="J. Bacteriol.">
        <title>Genome of Bacillus macauensis ZFHKF-1, a Long-Chain-Forming Bacterium.</title>
        <authorList>
            <person name="Cai L."/>
            <person name="Zhang T."/>
        </authorList>
    </citation>
    <scope>NUCLEOTIDE SEQUENCE [LARGE SCALE GENOMIC DNA]</scope>
    <source>
        <strain evidence="1 2">ZFHKF-1</strain>
    </source>
</reference>
<evidence type="ECO:0000313" key="2">
    <source>
        <dbReference type="Proteomes" id="UP000004080"/>
    </source>
</evidence>
<dbReference type="STRING" id="1196324.A374_08809"/>
<dbReference type="OrthoDB" id="2936740at2"/>
<dbReference type="InterPro" id="IPR020250">
    <property type="entry name" value="Plasmid_pXO2-72"/>
</dbReference>
<dbReference type="eggNOG" id="ENOG5033KWK">
    <property type="taxonomic scope" value="Bacteria"/>
</dbReference>
<dbReference type="PATRIC" id="fig|1196324.3.peg.1802"/>
<dbReference type="Pfam" id="PF17443">
    <property type="entry name" value="pXO2-72"/>
    <property type="match status" value="1"/>
</dbReference>
<dbReference type="Proteomes" id="UP000004080">
    <property type="component" value="Unassembled WGS sequence"/>
</dbReference>
<dbReference type="EMBL" id="AKKV01000024">
    <property type="protein sequence ID" value="EIT85923.1"/>
    <property type="molecule type" value="Genomic_DNA"/>
</dbReference>
<gene>
    <name evidence="1" type="ORF">A374_08809</name>
</gene>
<sequence>MKKKTIDQYMTIIEAAYRWGVPVDTLKNKLKPSIISQRELTQKLIDEGLIKFFQAPEKKRKDWIISAAAMDRWFGEKNNV</sequence>
<name>I8UGG7_9BACL</name>
<keyword evidence="2" id="KW-1185">Reference proteome</keyword>
<accession>I8UGG7</accession>
<comment type="caution">
    <text evidence="1">The sequence shown here is derived from an EMBL/GenBank/DDBJ whole genome shotgun (WGS) entry which is preliminary data.</text>
</comment>
<organism evidence="1 2">
    <name type="scientific">Fictibacillus macauensis ZFHKF-1</name>
    <dbReference type="NCBI Taxonomy" id="1196324"/>
    <lineage>
        <taxon>Bacteria</taxon>
        <taxon>Bacillati</taxon>
        <taxon>Bacillota</taxon>
        <taxon>Bacilli</taxon>
        <taxon>Bacillales</taxon>
        <taxon>Fictibacillaceae</taxon>
        <taxon>Fictibacillus</taxon>
    </lineage>
</organism>